<evidence type="ECO:0000256" key="1">
    <source>
        <dbReference type="ARBA" id="ARBA00006738"/>
    </source>
</evidence>
<dbReference type="InterPro" id="IPR011856">
    <property type="entry name" value="tRNA_endonuc-like_dom_sf"/>
</dbReference>
<sequence length="129" mass="14978">MVSSNLGQLGEEFTAQWLKRQGWEIIASRWRCRWGELDLVAYHSGLIFVEVKTRQSNNWDENGLLAITPQKQAKLYRAAEMFLSHYPAYSHVNCRFDLALVKAQKVSNFDRGENSYELTLVSYLKGIFE</sequence>
<dbReference type="Pfam" id="PF02021">
    <property type="entry name" value="UPF0102"/>
    <property type="match status" value="1"/>
</dbReference>
<evidence type="ECO:0000313" key="4">
    <source>
        <dbReference type="Proteomes" id="UP000010482"/>
    </source>
</evidence>
<dbReference type="PANTHER" id="PTHR34039">
    <property type="entry name" value="UPF0102 PROTEIN YRAN"/>
    <property type="match status" value="1"/>
</dbReference>
<evidence type="ECO:0000313" key="3">
    <source>
        <dbReference type="EMBL" id="AFZ50356.1"/>
    </source>
</evidence>
<organism evidence="3 4">
    <name type="scientific">Dactylococcopsis salina (strain PCC 8305)</name>
    <name type="common">Myxobactron salinum</name>
    <dbReference type="NCBI Taxonomy" id="13035"/>
    <lineage>
        <taxon>Bacteria</taxon>
        <taxon>Bacillati</taxon>
        <taxon>Cyanobacteriota</taxon>
        <taxon>Cyanophyceae</taxon>
        <taxon>Nodosilineales</taxon>
        <taxon>Cymatolegaceae</taxon>
        <taxon>Dactylococcopsis</taxon>
    </lineage>
</organism>
<dbReference type="SUPFAM" id="SSF52980">
    <property type="entry name" value="Restriction endonuclease-like"/>
    <property type="match status" value="1"/>
</dbReference>
<keyword evidence="4" id="KW-1185">Reference proteome</keyword>
<dbReference type="eggNOG" id="COG0792">
    <property type="taxonomic scope" value="Bacteria"/>
</dbReference>
<dbReference type="GO" id="GO:0003676">
    <property type="term" value="F:nucleic acid binding"/>
    <property type="evidence" value="ECO:0007669"/>
    <property type="project" value="InterPro"/>
</dbReference>
<dbReference type="NCBIfam" id="TIGR00252">
    <property type="entry name" value="YraN family protein"/>
    <property type="match status" value="1"/>
</dbReference>
<dbReference type="InterPro" id="IPR003509">
    <property type="entry name" value="UPF0102_YraN-like"/>
</dbReference>
<gene>
    <name evidence="3" type="ORF">Dacsa_1690</name>
</gene>
<proteinExistence type="inferred from homology"/>
<dbReference type="CDD" id="cd20736">
    <property type="entry name" value="PoNe_Nuclease"/>
    <property type="match status" value="1"/>
</dbReference>
<dbReference type="InterPro" id="IPR011335">
    <property type="entry name" value="Restrct_endonuc-II-like"/>
</dbReference>
<accession>K9YTU8</accession>
<name>K9YTU8_DACS8</name>
<dbReference type="Gene3D" id="3.40.1350.10">
    <property type="match status" value="1"/>
</dbReference>
<dbReference type="Proteomes" id="UP000010482">
    <property type="component" value="Chromosome"/>
</dbReference>
<dbReference type="HAMAP" id="MF_00048">
    <property type="entry name" value="UPF0102"/>
    <property type="match status" value="1"/>
</dbReference>
<dbReference type="RefSeq" id="WP_015229353.1">
    <property type="nucleotide sequence ID" value="NC_019780.1"/>
</dbReference>
<protein>
    <recommendedName>
        <fullName evidence="2">UPF0102 protein Dacsa_1690</fullName>
    </recommendedName>
</protein>
<dbReference type="KEGG" id="dsl:Dacsa_1690"/>
<reference evidence="3" key="1">
    <citation type="submission" date="2012-04" db="EMBL/GenBank/DDBJ databases">
        <title>Finished genome of Dactylococcopsis salina PCC 8305.</title>
        <authorList>
            <consortium name="US DOE Joint Genome Institute"/>
            <person name="Gugger M."/>
            <person name="Coursin T."/>
            <person name="Rippka R."/>
            <person name="Tandeau De Marsac N."/>
            <person name="Huntemann M."/>
            <person name="Wei C.-L."/>
            <person name="Han J."/>
            <person name="Detter J.C."/>
            <person name="Han C."/>
            <person name="Tapia R."/>
            <person name="Daligault H."/>
            <person name="Chen A."/>
            <person name="Krypides N."/>
            <person name="Mavromatis K."/>
            <person name="Markowitz V."/>
            <person name="Szeto E."/>
            <person name="Ivanova N."/>
            <person name="Ovchinnikova G."/>
            <person name="Pagani I."/>
            <person name="Pati A."/>
            <person name="Goodwin L."/>
            <person name="Peters L."/>
            <person name="Pitluck S."/>
            <person name="Woyke T."/>
            <person name="Kerfeld C."/>
        </authorList>
    </citation>
    <scope>NUCLEOTIDE SEQUENCE [LARGE SCALE GENOMIC DNA]</scope>
    <source>
        <strain evidence="3">PCC 8305</strain>
    </source>
</reference>
<dbReference type="STRING" id="13035.Dacsa_1690"/>
<dbReference type="HOGENOM" id="CLU_115353_3_0_3"/>
<evidence type="ECO:0000256" key="2">
    <source>
        <dbReference type="HAMAP-Rule" id="MF_00048"/>
    </source>
</evidence>
<comment type="similarity">
    <text evidence="1 2">Belongs to the UPF0102 family.</text>
</comment>
<dbReference type="OrthoDB" id="9802516at2"/>
<dbReference type="EMBL" id="CP003944">
    <property type="protein sequence ID" value="AFZ50356.1"/>
    <property type="molecule type" value="Genomic_DNA"/>
</dbReference>
<dbReference type="PANTHER" id="PTHR34039:SF1">
    <property type="entry name" value="UPF0102 PROTEIN YRAN"/>
    <property type="match status" value="1"/>
</dbReference>
<dbReference type="NCBIfam" id="NF009150">
    <property type="entry name" value="PRK12497.1-3"/>
    <property type="match status" value="1"/>
</dbReference>
<dbReference type="AlphaFoldDB" id="K9YTU8"/>